<keyword evidence="1" id="KW-0175">Coiled coil</keyword>
<dbReference type="RefSeq" id="WP_145434182.1">
    <property type="nucleotide sequence ID" value="NZ_CP036339.1"/>
</dbReference>
<accession>A0A517U1D7</accession>
<dbReference type="AlphaFoldDB" id="A0A517U1D7"/>
<keyword evidence="3" id="KW-1185">Reference proteome</keyword>
<dbReference type="Proteomes" id="UP000317909">
    <property type="component" value="Chromosome"/>
</dbReference>
<protein>
    <recommendedName>
        <fullName evidence="4">Chromosome partition protein Smc</fullName>
    </recommendedName>
</protein>
<dbReference type="KEGG" id="llh:I41_36250"/>
<evidence type="ECO:0008006" key="4">
    <source>
        <dbReference type="Google" id="ProtNLM"/>
    </source>
</evidence>
<dbReference type="EMBL" id="CP036339">
    <property type="protein sequence ID" value="QDT74429.1"/>
    <property type="molecule type" value="Genomic_DNA"/>
</dbReference>
<sequence length="232" mass="26125">MLTTTEPHPFAARRANVRRQIAELRIQAERHKEIQAAIRRVDAEVDQAEESHEQACRPIQDELAVIRGEQVDVTIAGNDLPAERELRRQELMAIIDVENEKLREAVRRADDKRAALQHELIVVGAKMKTVGGDNEQTLTNKLAGELARPEQVCQLYAAKSAGHWATARREAAAKNVEATTALVARGKRGEFSDLDSLEKRLLRHQAELDAAYEAERLAVEHQKQLREQIIAE</sequence>
<evidence type="ECO:0000313" key="3">
    <source>
        <dbReference type="Proteomes" id="UP000317909"/>
    </source>
</evidence>
<evidence type="ECO:0000313" key="2">
    <source>
        <dbReference type="EMBL" id="QDT74429.1"/>
    </source>
</evidence>
<reference evidence="2 3" key="1">
    <citation type="submission" date="2019-02" db="EMBL/GenBank/DDBJ databases">
        <title>Deep-cultivation of Planctomycetes and their phenomic and genomic characterization uncovers novel biology.</title>
        <authorList>
            <person name="Wiegand S."/>
            <person name="Jogler M."/>
            <person name="Boedeker C."/>
            <person name="Pinto D."/>
            <person name="Vollmers J."/>
            <person name="Rivas-Marin E."/>
            <person name="Kohn T."/>
            <person name="Peeters S.H."/>
            <person name="Heuer A."/>
            <person name="Rast P."/>
            <person name="Oberbeckmann S."/>
            <person name="Bunk B."/>
            <person name="Jeske O."/>
            <person name="Meyerdierks A."/>
            <person name="Storesund J.E."/>
            <person name="Kallscheuer N."/>
            <person name="Luecker S."/>
            <person name="Lage O.M."/>
            <person name="Pohl T."/>
            <person name="Merkel B.J."/>
            <person name="Hornburger P."/>
            <person name="Mueller R.-W."/>
            <person name="Bruemmer F."/>
            <person name="Labrenz M."/>
            <person name="Spormann A.M."/>
            <person name="Op den Camp H."/>
            <person name="Overmann J."/>
            <person name="Amann R."/>
            <person name="Jetten M.S.M."/>
            <person name="Mascher T."/>
            <person name="Medema M.H."/>
            <person name="Devos D.P."/>
            <person name="Kaster A.-K."/>
            <person name="Ovreas L."/>
            <person name="Rohde M."/>
            <person name="Galperin M.Y."/>
            <person name="Jogler C."/>
        </authorList>
    </citation>
    <scope>NUCLEOTIDE SEQUENCE [LARGE SCALE GENOMIC DNA]</scope>
    <source>
        <strain evidence="2 3">I41</strain>
    </source>
</reference>
<gene>
    <name evidence="2" type="ORF">I41_36250</name>
</gene>
<proteinExistence type="predicted"/>
<feature type="coiled-coil region" evidence="1">
    <location>
        <begin position="14"/>
        <end position="51"/>
    </location>
</feature>
<name>A0A517U1D7_9BACT</name>
<organism evidence="2 3">
    <name type="scientific">Lacipirellula limnantheis</name>
    <dbReference type="NCBI Taxonomy" id="2528024"/>
    <lineage>
        <taxon>Bacteria</taxon>
        <taxon>Pseudomonadati</taxon>
        <taxon>Planctomycetota</taxon>
        <taxon>Planctomycetia</taxon>
        <taxon>Pirellulales</taxon>
        <taxon>Lacipirellulaceae</taxon>
        <taxon>Lacipirellula</taxon>
    </lineage>
</organism>
<evidence type="ECO:0000256" key="1">
    <source>
        <dbReference type="SAM" id="Coils"/>
    </source>
</evidence>